<keyword evidence="2" id="KW-1185">Reference proteome</keyword>
<accession>A0ABN0SE75</accession>
<name>A0ABN0SE75_9GAMM</name>
<dbReference type="EMBL" id="JFJN01000027">
    <property type="protein sequence ID" value="EZH81798.1"/>
    <property type="molecule type" value="Genomic_DNA"/>
</dbReference>
<proteinExistence type="predicted"/>
<comment type="caution">
    <text evidence="1">The sequence shown here is derived from an EMBL/GenBank/DDBJ whole genome shotgun (WGS) entry which is preliminary data.</text>
</comment>
<sequence length="65" mass="6940">MEDSGVGRHEALRLCGRLEMPGRQWARAGNIWALFIAPEQSGKIDHGGQLVVDACHSGAVSAGRL</sequence>
<protein>
    <recommendedName>
        <fullName evidence="3">Transposase</fullName>
    </recommendedName>
</protein>
<evidence type="ECO:0008006" key="3">
    <source>
        <dbReference type="Google" id="ProtNLM"/>
    </source>
</evidence>
<reference evidence="2" key="1">
    <citation type="journal article" date="2014" name="Genome Announc.">
        <title>Draft Genome Sequence of the algae degrading bacterium Pseudomonas mendocina AD6.</title>
        <authorList>
            <person name="Barney B.M."/>
            <person name="Lenneman E.M."/>
        </authorList>
    </citation>
    <scope>NUCLEOTIDE SEQUENCE [LARGE SCALE GENOMIC DNA]</scope>
    <source>
        <strain evidence="2">AD6</strain>
    </source>
</reference>
<evidence type="ECO:0000313" key="1">
    <source>
        <dbReference type="EMBL" id="EZH81798.1"/>
    </source>
</evidence>
<gene>
    <name evidence="1" type="ORF">AU05_09230</name>
</gene>
<organism evidence="1 2">
    <name type="scientific">Ectopseudomonas composti</name>
    <dbReference type="NCBI Taxonomy" id="658457"/>
    <lineage>
        <taxon>Bacteria</taxon>
        <taxon>Pseudomonadati</taxon>
        <taxon>Pseudomonadota</taxon>
        <taxon>Gammaproteobacteria</taxon>
        <taxon>Pseudomonadales</taxon>
        <taxon>Pseudomonadaceae</taxon>
        <taxon>Ectopseudomonas</taxon>
    </lineage>
</organism>
<dbReference type="Proteomes" id="UP000023842">
    <property type="component" value="Unassembled WGS sequence"/>
</dbReference>
<evidence type="ECO:0000313" key="2">
    <source>
        <dbReference type="Proteomes" id="UP000023842"/>
    </source>
</evidence>